<feature type="transmembrane region" description="Helical" evidence="6">
    <location>
        <begin position="415"/>
        <end position="433"/>
    </location>
</feature>
<feature type="transmembrane region" description="Helical" evidence="6">
    <location>
        <begin position="574"/>
        <end position="600"/>
    </location>
</feature>
<dbReference type="PROSITE" id="PS50234">
    <property type="entry name" value="VWFA"/>
    <property type="match status" value="1"/>
</dbReference>
<evidence type="ECO:0000256" key="2">
    <source>
        <dbReference type="ARBA" id="ARBA00022475"/>
    </source>
</evidence>
<evidence type="ECO:0000256" key="5">
    <source>
        <dbReference type="ARBA" id="ARBA00023136"/>
    </source>
</evidence>
<evidence type="ECO:0000313" key="8">
    <source>
        <dbReference type="EMBL" id="GAA2116967.1"/>
    </source>
</evidence>
<feature type="transmembrane region" description="Helical" evidence="6">
    <location>
        <begin position="439"/>
        <end position="458"/>
    </location>
</feature>
<evidence type="ECO:0000259" key="7">
    <source>
        <dbReference type="PROSITE" id="PS50234"/>
    </source>
</evidence>
<feature type="transmembrane region" description="Helical" evidence="6">
    <location>
        <begin position="321"/>
        <end position="342"/>
    </location>
</feature>
<name>A0ABP5JGV0_9ACTN</name>
<dbReference type="Gene3D" id="3.40.50.410">
    <property type="entry name" value="von Willebrand factor, type A domain"/>
    <property type="match status" value="1"/>
</dbReference>
<feature type="transmembrane region" description="Helical" evidence="6">
    <location>
        <begin position="606"/>
        <end position="629"/>
    </location>
</feature>
<evidence type="ECO:0000256" key="6">
    <source>
        <dbReference type="SAM" id="Phobius"/>
    </source>
</evidence>
<dbReference type="InterPro" id="IPR018076">
    <property type="entry name" value="T2SS_GspF_dom"/>
</dbReference>
<gene>
    <name evidence="8" type="ORF">GCM10009843_07580</name>
</gene>
<dbReference type="Pfam" id="PF13519">
    <property type="entry name" value="VWA_2"/>
    <property type="match status" value="1"/>
</dbReference>
<sequence length="642" mass="67425">MVRSAGRAARGLLVAAVGSLMVLMGATSGTGATEESGKATISYVGVEDGALQLLVSVPPNVTVDLEGVSVTVDGEQTQSTASLTESTIDIRRTTVLAIDTSNSMKGERFAAAKAAARTFLDEVPEDVNVGIVTFDSEVATALAPTTDRGAARTVLDELTLAKKTFLYDGVLEAVALTGDEGQRSVLVLSDGADTSETDIADVTAAIGESEVLVDVVAIAQDGPALEALQSMATAGNGEVISANLDALRQAFSNQAEALASQVLVKATIPESVLATEAEVAVSLPVGTETLTASAFTTIADPQTEVVEQVFERSKGITLPSWSMYVAVGMVGIGMLVVLLAVVPGSQGTLSTEAVVARSAMGENRRAAVDNKPSREQALSQATIAAAEMLKRNAGLEGRIAKRLEAAGSHVKSAEWLLLHSAIVVVSGALGVLIGGGSIVLGMLFLALGAVLPWLWLGFRKRRRLKAFNEALPDTLQLMAGSLQAGLSLAQSVDTIVREGTEPVASEFKRVLVETRLGVSLEDALEGISDRFQSKDFGWVVMAIKIQREVGGNLAELLNTVADTMRERQYIRRQVAALAAEGKLSAWVLSALPVLFMIYLLLTKRDYVWPMFTQPLGWLMLGGAGVLLALGSFTMSKLVKVEV</sequence>
<keyword evidence="5 6" id="KW-0472">Membrane</keyword>
<comment type="subcellular location">
    <subcellularLocation>
        <location evidence="1">Cell membrane</location>
        <topology evidence="1">Multi-pass membrane protein</topology>
    </subcellularLocation>
</comment>
<protein>
    <recommendedName>
        <fullName evidence="7">VWFA domain-containing protein</fullName>
    </recommendedName>
</protein>
<evidence type="ECO:0000256" key="3">
    <source>
        <dbReference type="ARBA" id="ARBA00022692"/>
    </source>
</evidence>
<evidence type="ECO:0000256" key="4">
    <source>
        <dbReference type="ARBA" id="ARBA00022989"/>
    </source>
</evidence>
<evidence type="ECO:0000256" key="1">
    <source>
        <dbReference type="ARBA" id="ARBA00004651"/>
    </source>
</evidence>
<dbReference type="RefSeq" id="WP_344302289.1">
    <property type="nucleotide sequence ID" value="NZ_BAAAQQ010000002.1"/>
</dbReference>
<feature type="domain" description="VWFA" evidence="7">
    <location>
        <begin position="93"/>
        <end position="255"/>
    </location>
</feature>
<reference evidence="9" key="1">
    <citation type="journal article" date="2019" name="Int. J. Syst. Evol. Microbiol.">
        <title>The Global Catalogue of Microorganisms (GCM) 10K type strain sequencing project: providing services to taxonomists for standard genome sequencing and annotation.</title>
        <authorList>
            <consortium name="The Broad Institute Genomics Platform"/>
            <consortium name="The Broad Institute Genome Sequencing Center for Infectious Disease"/>
            <person name="Wu L."/>
            <person name="Ma J."/>
        </authorList>
    </citation>
    <scope>NUCLEOTIDE SEQUENCE [LARGE SCALE GENOMIC DNA]</scope>
    <source>
        <strain evidence="9">JCM 16021</strain>
    </source>
</reference>
<dbReference type="InterPro" id="IPR042094">
    <property type="entry name" value="T2SS_GspF_sf"/>
</dbReference>
<evidence type="ECO:0000313" key="9">
    <source>
        <dbReference type="Proteomes" id="UP001500575"/>
    </source>
</evidence>
<proteinExistence type="predicted"/>
<dbReference type="InterPro" id="IPR002035">
    <property type="entry name" value="VWF_A"/>
</dbReference>
<dbReference type="SMART" id="SM00327">
    <property type="entry name" value="VWA"/>
    <property type="match status" value="1"/>
</dbReference>
<keyword evidence="9" id="KW-1185">Reference proteome</keyword>
<dbReference type="SUPFAM" id="SSF53300">
    <property type="entry name" value="vWA-like"/>
    <property type="match status" value="1"/>
</dbReference>
<accession>A0ABP5JGV0</accession>
<dbReference type="Proteomes" id="UP001500575">
    <property type="component" value="Unassembled WGS sequence"/>
</dbReference>
<dbReference type="Pfam" id="PF00482">
    <property type="entry name" value="T2SSF"/>
    <property type="match status" value="1"/>
</dbReference>
<dbReference type="Gene3D" id="1.20.81.30">
    <property type="entry name" value="Type II secretion system (T2SS), domain F"/>
    <property type="match status" value="1"/>
</dbReference>
<comment type="caution">
    <text evidence="8">The sequence shown here is derived from an EMBL/GenBank/DDBJ whole genome shotgun (WGS) entry which is preliminary data.</text>
</comment>
<dbReference type="PANTHER" id="PTHR35007">
    <property type="entry name" value="INTEGRAL MEMBRANE PROTEIN-RELATED"/>
    <property type="match status" value="1"/>
</dbReference>
<keyword evidence="2" id="KW-1003">Cell membrane</keyword>
<organism evidence="8 9">
    <name type="scientific">Nocardioides bigeumensis</name>
    <dbReference type="NCBI Taxonomy" id="433657"/>
    <lineage>
        <taxon>Bacteria</taxon>
        <taxon>Bacillati</taxon>
        <taxon>Actinomycetota</taxon>
        <taxon>Actinomycetes</taxon>
        <taxon>Propionibacteriales</taxon>
        <taxon>Nocardioidaceae</taxon>
        <taxon>Nocardioides</taxon>
    </lineage>
</organism>
<keyword evidence="3 6" id="KW-0812">Transmembrane</keyword>
<keyword evidence="4 6" id="KW-1133">Transmembrane helix</keyword>
<dbReference type="PANTHER" id="PTHR35007:SF1">
    <property type="entry name" value="PILUS ASSEMBLY PROTEIN"/>
    <property type="match status" value="1"/>
</dbReference>
<dbReference type="EMBL" id="BAAAQQ010000002">
    <property type="protein sequence ID" value="GAA2116967.1"/>
    <property type="molecule type" value="Genomic_DNA"/>
</dbReference>
<dbReference type="InterPro" id="IPR036465">
    <property type="entry name" value="vWFA_dom_sf"/>
</dbReference>